<dbReference type="RefSeq" id="WP_147627570.1">
    <property type="nucleotide sequence ID" value="NZ_CP042807.1"/>
</dbReference>
<accession>A0A5B9DZR8</accession>
<dbReference type="EMBL" id="CP042807">
    <property type="protein sequence ID" value="QEE25108.1"/>
    <property type="molecule type" value="Genomic_DNA"/>
</dbReference>
<evidence type="ECO:0000313" key="2">
    <source>
        <dbReference type="Proteomes" id="UP000321807"/>
    </source>
</evidence>
<name>A0A5B9DZR8_9GAMM</name>
<reference evidence="1 2" key="1">
    <citation type="submission" date="2019-08" db="EMBL/GenBank/DDBJ databases">
        <title>Complete genome sequence of Rhodanobacter glycinis strain T01E-68 isolated from tomato root.</title>
        <authorList>
            <person name="Weon H.-Y."/>
            <person name="Lee S.A."/>
        </authorList>
    </citation>
    <scope>NUCLEOTIDE SEQUENCE [LARGE SCALE GENOMIC DNA]</scope>
    <source>
        <strain evidence="1 2">T01E-68</strain>
    </source>
</reference>
<gene>
    <name evidence="1" type="ORF">CS053_11840</name>
</gene>
<evidence type="ECO:0000313" key="1">
    <source>
        <dbReference type="EMBL" id="QEE25108.1"/>
    </source>
</evidence>
<sequence length="94" mass="10718">MLNQFSDLENLDFEQKRELLMLLTAVLDAARNRVASTHNAGGKSEKLKSITDSIGLEALYYEVTDLRLALERDHSIRVSDLIEPVLRYCNNSQH</sequence>
<dbReference type="Proteomes" id="UP000321807">
    <property type="component" value="Chromosome"/>
</dbReference>
<dbReference type="AlphaFoldDB" id="A0A5B9DZR8"/>
<dbReference type="KEGG" id="rgl:CS053_11840"/>
<protein>
    <submittedName>
        <fullName evidence="1">Uncharacterized protein</fullName>
    </submittedName>
</protein>
<proteinExistence type="predicted"/>
<organism evidence="1 2">
    <name type="scientific">Rhodanobacter glycinis</name>
    <dbReference type="NCBI Taxonomy" id="582702"/>
    <lineage>
        <taxon>Bacteria</taxon>
        <taxon>Pseudomonadati</taxon>
        <taxon>Pseudomonadota</taxon>
        <taxon>Gammaproteobacteria</taxon>
        <taxon>Lysobacterales</taxon>
        <taxon>Rhodanobacteraceae</taxon>
        <taxon>Rhodanobacter</taxon>
    </lineage>
</organism>